<feature type="coiled-coil region" evidence="3">
    <location>
        <begin position="15"/>
        <end position="49"/>
    </location>
</feature>
<evidence type="ECO:0000256" key="1">
    <source>
        <dbReference type="ARBA" id="ARBA00008045"/>
    </source>
</evidence>
<evidence type="ECO:0000256" key="2">
    <source>
        <dbReference type="ARBA" id="ARBA00023186"/>
    </source>
</evidence>
<dbReference type="PANTHER" id="PTHR13303">
    <property type="entry name" value="PREFOLDIN SUBUNIT 2"/>
    <property type="match status" value="1"/>
</dbReference>
<dbReference type="Gene3D" id="1.10.287.370">
    <property type="match status" value="1"/>
</dbReference>
<keyword evidence="3" id="KW-0175">Coiled coil</keyword>
<dbReference type="AlphaFoldDB" id="A0A194S8I7"/>
<protein>
    <recommendedName>
        <fullName evidence="6">Prefoldin subunit 2</fullName>
    </recommendedName>
</protein>
<name>A0A194S8I7_RHOGW</name>
<dbReference type="GO" id="GO:0006457">
    <property type="term" value="P:protein folding"/>
    <property type="evidence" value="ECO:0007669"/>
    <property type="project" value="InterPro"/>
</dbReference>
<dbReference type="InterPro" id="IPR027235">
    <property type="entry name" value="PFD2"/>
</dbReference>
<dbReference type="Pfam" id="PF01920">
    <property type="entry name" value="Prefoldin_2"/>
    <property type="match status" value="1"/>
</dbReference>
<sequence length="117" mass="13423">MAAKAPTEQELAQQVRLRQNELQALVSKINELEREAEEHSLVLDTLQKAHKTAPERKCFRLVGGVLVERTVQDVLPQLEGQFEQLKTVLETLAAQYKIKESAFGQFQRDNNIVLRQR</sequence>
<evidence type="ECO:0000256" key="3">
    <source>
        <dbReference type="SAM" id="Coils"/>
    </source>
</evidence>
<dbReference type="InterPro" id="IPR002777">
    <property type="entry name" value="PFD_beta-like"/>
</dbReference>
<comment type="similarity">
    <text evidence="1">Belongs to the prefoldin subunit beta family.</text>
</comment>
<dbReference type="EMBL" id="KQ474075">
    <property type="protein sequence ID" value="KPV76912.1"/>
    <property type="molecule type" value="Genomic_DNA"/>
</dbReference>
<dbReference type="RefSeq" id="XP_018272961.1">
    <property type="nucleotide sequence ID" value="XM_018416073.1"/>
</dbReference>
<proteinExistence type="inferred from homology"/>
<accession>A0A194S8I7</accession>
<dbReference type="InterPro" id="IPR009053">
    <property type="entry name" value="Prefoldin"/>
</dbReference>
<organism evidence="4 5">
    <name type="scientific">Rhodotorula graminis (strain WP1)</name>
    <dbReference type="NCBI Taxonomy" id="578459"/>
    <lineage>
        <taxon>Eukaryota</taxon>
        <taxon>Fungi</taxon>
        <taxon>Dikarya</taxon>
        <taxon>Basidiomycota</taxon>
        <taxon>Pucciniomycotina</taxon>
        <taxon>Microbotryomycetes</taxon>
        <taxon>Sporidiobolales</taxon>
        <taxon>Sporidiobolaceae</taxon>
        <taxon>Rhodotorula</taxon>
    </lineage>
</organism>
<reference evidence="4 5" key="1">
    <citation type="journal article" date="2015" name="Front. Microbiol.">
        <title>Genome sequence of the plant growth promoting endophytic yeast Rhodotorula graminis WP1.</title>
        <authorList>
            <person name="Firrincieli A."/>
            <person name="Otillar R."/>
            <person name="Salamov A."/>
            <person name="Schmutz J."/>
            <person name="Khan Z."/>
            <person name="Redman R.S."/>
            <person name="Fleck N.D."/>
            <person name="Lindquist E."/>
            <person name="Grigoriev I.V."/>
            <person name="Doty S.L."/>
        </authorList>
    </citation>
    <scope>NUCLEOTIDE SEQUENCE [LARGE SCALE GENOMIC DNA]</scope>
    <source>
        <strain evidence="4 5">WP1</strain>
    </source>
</reference>
<evidence type="ECO:0008006" key="6">
    <source>
        <dbReference type="Google" id="ProtNLM"/>
    </source>
</evidence>
<dbReference type="GeneID" id="28976521"/>
<dbReference type="Proteomes" id="UP000053890">
    <property type="component" value="Unassembled WGS sequence"/>
</dbReference>
<keyword evidence="2" id="KW-0143">Chaperone</keyword>
<dbReference type="SUPFAM" id="SSF46579">
    <property type="entry name" value="Prefoldin"/>
    <property type="match status" value="1"/>
</dbReference>
<evidence type="ECO:0000313" key="5">
    <source>
        <dbReference type="Proteomes" id="UP000053890"/>
    </source>
</evidence>
<dbReference type="OMA" id="CFKMIGG"/>
<evidence type="ECO:0000313" key="4">
    <source>
        <dbReference type="EMBL" id="KPV76912.1"/>
    </source>
</evidence>
<dbReference type="FunFam" id="1.10.287.370:FF:000002">
    <property type="entry name" value="Prefoldin subunit 2"/>
    <property type="match status" value="1"/>
</dbReference>
<dbReference type="GO" id="GO:0051082">
    <property type="term" value="F:unfolded protein binding"/>
    <property type="evidence" value="ECO:0007669"/>
    <property type="project" value="InterPro"/>
</dbReference>
<dbReference type="CDD" id="cd23163">
    <property type="entry name" value="Prefoldin_2"/>
    <property type="match status" value="1"/>
</dbReference>
<gene>
    <name evidence="4" type="ORF">RHOBADRAFT_51895</name>
</gene>
<dbReference type="STRING" id="578459.A0A194S8I7"/>
<keyword evidence="5" id="KW-1185">Reference proteome</keyword>
<dbReference type="OrthoDB" id="29646at2759"/>
<dbReference type="GO" id="GO:0016272">
    <property type="term" value="C:prefoldin complex"/>
    <property type="evidence" value="ECO:0007669"/>
    <property type="project" value="InterPro"/>
</dbReference>